<dbReference type="InterPro" id="IPR010895">
    <property type="entry name" value="CHRD"/>
</dbReference>
<dbReference type="Pfam" id="PF07452">
    <property type="entry name" value="CHRD"/>
    <property type="match status" value="1"/>
</dbReference>
<sequence>MAVSILRRVLFVAAALSGLAWGAVASAAPMSISVPLTGAEQVPPVQTSGKGTAQLTYDPDTRVVTWTVEFSELSGPATMAHFHGPAMAGKNAPPTIWLTKKGSMADSPIKGEATLMPEQAQEFTSGQWYINVHTEKNPDGEIRGQVSPPKG</sequence>
<dbReference type="OrthoDB" id="571052at2"/>
<evidence type="ECO:0000256" key="1">
    <source>
        <dbReference type="SAM" id="SignalP"/>
    </source>
</evidence>
<protein>
    <submittedName>
        <fullName evidence="3">CHRD domain-containing protein</fullName>
    </submittedName>
</protein>
<dbReference type="KEGG" id="mtun:MTUNDRAET4_1986"/>
<evidence type="ECO:0000259" key="2">
    <source>
        <dbReference type="PROSITE" id="PS50933"/>
    </source>
</evidence>
<keyword evidence="1" id="KW-0732">Signal</keyword>
<accession>A0A4U8Z0T4</accession>
<evidence type="ECO:0000313" key="4">
    <source>
        <dbReference type="Proteomes" id="UP000294360"/>
    </source>
</evidence>
<evidence type="ECO:0000313" key="3">
    <source>
        <dbReference type="EMBL" id="VFU08879.1"/>
    </source>
</evidence>
<name>A0A4U8Z0T4_METTU</name>
<reference evidence="3 4" key="1">
    <citation type="submission" date="2019-03" db="EMBL/GenBank/DDBJ databases">
        <authorList>
            <person name="Kox A.R. M."/>
        </authorList>
    </citation>
    <scope>NUCLEOTIDE SEQUENCE [LARGE SCALE GENOMIC DNA]</scope>
    <source>
        <strain evidence="3">MTUNDRAET4 annotated genome</strain>
    </source>
</reference>
<dbReference type="PROSITE" id="PS50933">
    <property type="entry name" value="CHRD"/>
    <property type="match status" value="1"/>
</dbReference>
<dbReference type="SMART" id="SM00754">
    <property type="entry name" value="CHRD"/>
    <property type="match status" value="1"/>
</dbReference>
<organism evidence="3 4">
    <name type="scientific">Methylocella tundrae</name>
    <dbReference type="NCBI Taxonomy" id="227605"/>
    <lineage>
        <taxon>Bacteria</taxon>
        <taxon>Pseudomonadati</taxon>
        <taxon>Pseudomonadota</taxon>
        <taxon>Alphaproteobacteria</taxon>
        <taxon>Hyphomicrobiales</taxon>
        <taxon>Beijerinckiaceae</taxon>
        <taxon>Methylocella</taxon>
    </lineage>
</organism>
<dbReference type="EMBL" id="LR536450">
    <property type="protein sequence ID" value="VFU08879.1"/>
    <property type="molecule type" value="Genomic_DNA"/>
</dbReference>
<dbReference type="RefSeq" id="WP_134488992.1">
    <property type="nucleotide sequence ID" value="NZ_CP139089.1"/>
</dbReference>
<feature type="chain" id="PRO_5020628786" evidence="1">
    <location>
        <begin position="28"/>
        <end position="151"/>
    </location>
</feature>
<dbReference type="AlphaFoldDB" id="A0A4U8Z0T4"/>
<feature type="signal peptide" evidence="1">
    <location>
        <begin position="1"/>
        <end position="27"/>
    </location>
</feature>
<feature type="domain" description="CHRD" evidence="2">
    <location>
        <begin position="28"/>
        <end position="151"/>
    </location>
</feature>
<dbReference type="Proteomes" id="UP000294360">
    <property type="component" value="Chromosome"/>
</dbReference>
<proteinExistence type="predicted"/>
<gene>
    <name evidence="3" type="ORF">MTUNDRAET4_1986</name>
</gene>